<reference evidence="2" key="1">
    <citation type="submission" date="2025-08" db="UniProtKB">
        <authorList>
            <consortium name="RefSeq"/>
        </authorList>
    </citation>
    <scope>IDENTIFICATION</scope>
</reference>
<name>A0AC58KN76_CASCN</name>
<dbReference type="Proteomes" id="UP001732720">
    <property type="component" value="Chromosome 12"/>
</dbReference>
<keyword evidence="1" id="KW-1185">Reference proteome</keyword>
<proteinExistence type="predicted"/>
<evidence type="ECO:0000313" key="2">
    <source>
        <dbReference type="RefSeq" id="XP_073906373.1"/>
    </source>
</evidence>
<sequence>MRAFQTIASFSKFITFIHVLRDLFRYSQSKARQSCVAVLTSFVCFPGDEIEMQVLRGEYYPVLKYEGKTSPQLMTEGDADGGHLHPKTSYNSDFESDLNEHEEHLAKIFDKIVLEVFLAETYGKLKYKGGAPEQQITQTDADEGFSFVWNSAEHEYFLDAMNRILQNNWNLCSGLHSGKADDISEEKWVKEASVFNRNLRQQLTAKDKETPKNALNPDFQRKSPLCRVMLQFLQKNIIIAAITMTAIIVIMVLVLLFPVYMRRKQALYPPANMKYNNFTMNGKTW</sequence>
<accession>A0AC58KN76</accession>
<protein>
    <submittedName>
        <fullName evidence="2">Uncharacterized protein C2orf92-like isoform X1</fullName>
    </submittedName>
</protein>
<organism evidence="1 2">
    <name type="scientific">Castor canadensis</name>
    <name type="common">American beaver</name>
    <dbReference type="NCBI Taxonomy" id="51338"/>
    <lineage>
        <taxon>Eukaryota</taxon>
        <taxon>Metazoa</taxon>
        <taxon>Chordata</taxon>
        <taxon>Craniata</taxon>
        <taxon>Vertebrata</taxon>
        <taxon>Euteleostomi</taxon>
        <taxon>Mammalia</taxon>
        <taxon>Eutheria</taxon>
        <taxon>Euarchontoglires</taxon>
        <taxon>Glires</taxon>
        <taxon>Rodentia</taxon>
        <taxon>Castorimorpha</taxon>
        <taxon>Castoridae</taxon>
        <taxon>Castor</taxon>
    </lineage>
</organism>
<dbReference type="RefSeq" id="XP_073906373.1">
    <property type="nucleotide sequence ID" value="XM_074050272.1"/>
</dbReference>
<evidence type="ECO:0000313" key="1">
    <source>
        <dbReference type="Proteomes" id="UP001732720"/>
    </source>
</evidence>
<gene>
    <name evidence="2" type="primary">LOC109695322</name>
</gene>